<comment type="caution">
    <text evidence="3">The sequence shown here is derived from an EMBL/GenBank/DDBJ whole genome shotgun (WGS) entry which is preliminary data.</text>
</comment>
<evidence type="ECO:0008006" key="5">
    <source>
        <dbReference type="Google" id="ProtNLM"/>
    </source>
</evidence>
<dbReference type="InterPro" id="IPR004919">
    <property type="entry name" value="GmrSD_N"/>
</dbReference>
<dbReference type="AlphaFoldDB" id="A0A2G3PKX1"/>
<evidence type="ECO:0000259" key="2">
    <source>
        <dbReference type="Pfam" id="PF07510"/>
    </source>
</evidence>
<evidence type="ECO:0000313" key="3">
    <source>
        <dbReference type="EMBL" id="PHV66444.1"/>
    </source>
</evidence>
<name>A0A2G3PKX1_WILMA</name>
<dbReference type="Proteomes" id="UP000225108">
    <property type="component" value="Unassembled WGS sequence"/>
</dbReference>
<evidence type="ECO:0000259" key="1">
    <source>
        <dbReference type="Pfam" id="PF03235"/>
    </source>
</evidence>
<dbReference type="RefSeq" id="WP_099384689.1">
    <property type="nucleotide sequence ID" value="NZ_PEBD01000010.1"/>
</dbReference>
<feature type="domain" description="GmrSD restriction endonucleases N-terminal" evidence="1">
    <location>
        <begin position="12"/>
        <end position="229"/>
    </location>
</feature>
<dbReference type="EMBL" id="PEBD01000010">
    <property type="protein sequence ID" value="PHV66444.1"/>
    <property type="molecule type" value="Genomic_DNA"/>
</dbReference>
<evidence type="ECO:0000313" key="4">
    <source>
        <dbReference type="Proteomes" id="UP000225108"/>
    </source>
</evidence>
<dbReference type="Pfam" id="PF03235">
    <property type="entry name" value="GmrSD_N"/>
    <property type="match status" value="1"/>
</dbReference>
<accession>A0A2G3PKX1</accession>
<organism evidence="3 4">
    <name type="scientific">Williamsia marianensis</name>
    <dbReference type="NCBI Taxonomy" id="85044"/>
    <lineage>
        <taxon>Bacteria</taxon>
        <taxon>Bacillati</taxon>
        <taxon>Actinomycetota</taxon>
        <taxon>Actinomycetes</taxon>
        <taxon>Mycobacteriales</taxon>
        <taxon>Nocardiaceae</taxon>
        <taxon>Williamsia</taxon>
    </lineage>
</organism>
<proteinExistence type="predicted"/>
<protein>
    <recommendedName>
        <fullName evidence="5">DUF262 domain-containing protein</fullName>
    </recommendedName>
</protein>
<gene>
    <name evidence="3" type="ORF">CSW57_21170</name>
</gene>
<dbReference type="PANTHER" id="PTHR35149:SF2">
    <property type="entry name" value="DUF262 DOMAIN-CONTAINING PROTEIN"/>
    <property type="match status" value="1"/>
</dbReference>
<dbReference type="Pfam" id="PF07510">
    <property type="entry name" value="GmrSD_C"/>
    <property type="match status" value="1"/>
</dbReference>
<dbReference type="PANTHER" id="PTHR35149">
    <property type="entry name" value="SLL5132 PROTEIN"/>
    <property type="match status" value="1"/>
</dbReference>
<sequence length="562" mass="64179">MRKLTAHEHPLRKVFSSDFEFHIPEYQRPYRWGRDQALQLLDDLEETLDRDHDEPYFLGSLVLVERADGSYDVIDGQQRLTTITLLFSVLRDVVEGDEFARNLSARVLDPGNELDGIASRPRLTLREQDAPFFRKYVQDPGNISTLVTLTDAAAETEPRRAIRDNAAAFWTRLSGWPDERRRALATLASTRTYLVVVSTPSLDSAYRIFSVMNARGLDLTPADIFKSRVIGQVADLGGNSKRWELAEEALGSDDFTELFRDIRTVVSGERARRELLVEFPSQVLDPYLDNNAAADFVDSLLLPYARAFERTVAFDFGPGDEWKPVNHWLKRLDMVDNKDWRPCALWAMVEHADDAVFLTAFLKQLERLAASFLLRQAYTTPRIGRYLELLNQLKAGAGLDATAFDLSDEERELSLAALQGDIYKMQPRRARYVLLRLDELLAKDPGATYNHTIISIEHVLPQNPKDPSQWRLDFTDEQRAELTHKLGNLLLLNHRKNSQANNYDYLAKKAKYFTTSTGSAVFALTTQVLDQPTWTPEVIATRQQQLTDMLAQEWELIRNGSK</sequence>
<reference evidence="3 4" key="1">
    <citation type="submission" date="2017-10" db="EMBL/GenBank/DDBJ databases">
        <title>The draft genome sequence of Williamsia sp. BULT 1.1 isolated from the semi-arid grassland soils from South Africa.</title>
        <authorList>
            <person name="Kabwe M.H."/>
            <person name="Govender N."/>
            <person name="Mutseka Lunga P."/>
            <person name="Vikram S."/>
            <person name="Makhalanyane T.P."/>
        </authorList>
    </citation>
    <scope>NUCLEOTIDE SEQUENCE [LARGE SCALE GENOMIC DNA]</scope>
    <source>
        <strain evidence="3 4">BULT 1.1</strain>
    </source>
</reference>
<feature type="domain" description="GmrSD restriction endonucleases C-terminal" evidence="2">
    <location>
        <begin position="413"/>
        <end position="548"/>
    </location>
</feature>
<dbReference type="InterPro" id="IPR011089">
    <property type="entry name" value="GmrSD_C"/>
</dbReference>